<reference evidence="2 3" key="1">
    <citation type="submission" date="2016-10" db="EMBL/GenBank/DDBJ databases">
        <title>Genome sequence of Streptomyces gilvigriseus MUSC 26.</title>
        <authorList>
            <person name="Lee L.-H."/>
            <person name="Ser H.-L."/>
        </authorList>
    </citation>
    <scope>NUCLEOTIDE SEQUENCE [LARGE SCALE GENOMIC DNA]</scope>
    <source>
        <strain evidence="2 3">MUSC 26</strain>
    </source>
</reference>
<evidence type="ECO:0000313" key="3">
    <source>
        <dbReference type="Proteomes" id="UP000243342"/>
    </source>
</evidence>
<dbReference type="OrthoDB" id="4554725at2"/>
<dbReference type="Pfam" id="PF13569">
    <property type="entry name" value="DUF4132"/>
    <property type="match status" value="1"/>
</dbReference>
<protein>
    <recommendedName>
        <fullName evidence="1">DUF4132 domain-containing protein</fullName>
    </recommendedName>
</protein>
<comment type="caution">
    <text evidence="2">The sequence shown here is derived from an EMBL/GenBank/DDBJ whole genome shotgun (WGS) entry which is preliminary data.</text>
</comment>
<dbReference type="InterPro" id="IPR025406">
    <property type="entry name" value="DUF4132"/>
</dbReference>
<name>A0A1J7C041_9ACTN</name>
<evidence type="ECO:0000313" key="2">
    <source>
        <dbReference type="EMBL" id="OIV39097.1"/>
    </source>
</evidence>
<proteinExistence type="predicted"/>
<dbReference type="EMBL" id="MLCF01000007">
    <property type="protein sequence ID" value="OIV39097.1"/>
    <property type="molecule type" value="Genomic_DNA"/>
</dbReference>
<dbReference type="Proteomes" id="UP000243342">
    <property type="component" value="Unassembled WGS sequence"/>
</dbReference>
<keyword evidence="3" id="KW-1185">Reference proteome</keyword>
<feature type="domain" description="DUF4132" evidence="1">
    <location>
        <begin position="849"/>
        <end position="1028"/>
    </location>
</feature>
<dbReference type="STRING" id="1428644.BIV57_02405"/>
<organism evidence="2 3">
    <name type="scientific">Mangrovactinospora gilvigrisea</name>
    <dbReference type="NCBI Taxonomy" id="1428644"/>
    <lineage>
        <taxon>Bacteria</taxon>
        <taxon>Bacillati</taxon>
        <taxon>Actinomycetota</taxon>
        <taxon>Actinomycetes</taxon>
        <taxon>Kitasatosporales</taxon>
        <taxon>Streptomycetaceae</taxon>
        <taxon>Mangrovactinospora</taxon>
    </lineage>
</organism>
<evidence type="ECO:0000259" key="1">
    <source>
        <dbReference type="Pfam" id="PF13569"/>
    </source>
</evidence>
<gene>
    <name evidence="2" type="ORF">BIV57_02405</name>
</gene>
<dbReference type="RefSeq" id="WP_071654940.1">
    <property type="nucleotide sequence ID" value="NZ_MLCF01000007.1"/>
</dbReference>
<sequence length="1115" mass="118360">MADEDSWELPAAWRRYLHPRRGGAPCPTAAPAEAALKTAAEQLEGWPELLRMALEDPDSEPRALEAARAHRGGAPDPLGAATLAAGASAYDSDMAGVADAWAFRNGLVFAARAAVEMVALSVTEVWNMAAQRSDRRIVGHTVPVGEEVQLDVRTRAAVRVRALLAAVADDAEYAAVVEALAPMREISPRAAVAVAYLLPTEQAWVDEAIAAAGALAAGAGPLRTLLLCSVTTREQLAALGGGTTIGYAYRGLPLYTTLAEGLGAAAAPLVGKRLTEPYLDADQAQTALKVLVRLPGDEAFALVMSGLEGSLSKRFTAAAGEAAGRFPVRATRMLAEAAAKGSRPAEGLLAQHVRAHSEAASSALPQLPPEAAALVESLLALGVRIPEAAADAVPAVLTAPPWAKKRGRAAASAAPPVAEGLAAPEGVTEVWAAGEREEWAAADAWVMRSHWVPGSWEARARLFAATPEKLRETGAAASFLQGPEELFRPLVGGWDPQEHFLAPGMVRPVAARYGTAALPALLRIAAGRPNRFGEVLLPFADAATARLIASWAGRSTAAGRIAAAWLERHAAHAAPLLLPDAAGRPGPARKAAERMLRSLAEAHGPEPVRTAAAAYGPQAEAAIAPLLAADPLITALPDRMPKLPAWVDPVSLPQIRVRAGGALPDEAVRHLATMLAVSEPGRPYPAIAEVREACEPASLAAFGWALLESWRTAGMPAKESWTLAALGVLGDDDTARRLAPLIRAWPGESAHHRAVQGLDVLAAIGSDAALTQLQSIAERVKFRALKERAAQKISAVAEARGLSPEQLADRLVPDLGLDASGGLVLDYGPRRFTVGFDEQLRPVVRDEAGKARASLPAVAKKDDAELAEAARARFKALRADVRTLAGDGIRRLEAAMVSGRTWTAQEFRAHLMEHPLMAHLARRLVWQVDGAEVRVAEDRTLADVQDAPVALPPDAVVRLPHPLRLEEAGTLAAWSELFADYELLQPFPQLGRAVHRLTEQERGGHLLPRYDGVAVQTVRLIRLDRRGWVRGDPSDNGVARWTSKKLADHRYLVLEPDDGIPIGMPEAIPDQHVERIWLSPSPDDYWRSDAHPLKLGDIDPVAMSEALADLAAALD</sequence>
<accession>A0A1J7C041</accession>
<dbReference type="AlphaFoldDB" id="A0A1J7C041"/>